<evidence type="ECO:0000313" key="2">
    <source>
        <dbReference type="Proteomes" id="UP000675379"/>
    </source>
</evidence>
<proteinExistence type="predicted"/>
<accession>A0A941CSX6</accession>
<protein>
    <submittedName>
        <fullName evidence="1">Uncharacterized protein</fullName>
    </submittedName>
</protein>
<evidence type="ECO:0000313" key="1">
    <source>
        <dbReference type="EMBL" id="MBR0576786.1"/>
    </source>
</evidence>
<dbReference type="AlphaFoldDB" id="A0A941CSX6"/>
<dbReference type="RefSeq" id="WP_211802205.1">
    <property type="nucleotide sequence ID" value="NZ_JAGSCS010000014.1"/>
</dbReference>
<organism evidence="1 2">
    <name type="scientific">Proteiniclasticum sediminis</name>
    <dbReference type="NCBI Taxonomy" id="2804028"/>
    <lineage>
        <taxon>Bacteria</taxon>
        <taxon>Bacillati</taxon>
        <taxon>Bacillota</taxon>
        <taxon>Clostridia</taxon>
        <taxon>Eubacteriales</taxon>
        <taxon>Clostridiaceae</taxon>
        <taxon>Proteiniclasticum</taxon>
    </lineage>
</organism>
<dbReference type="Proteomes" id="UP000675379">
    <property type="component" value="Unassembled WGS sequence"/>
</dbReference>
<keyword evidence="2" id="KW-1185">Reference proteome</keyword>
<gene>
    <name evidence="1" type="ORF">KCG48_10620</name>
</gene>
<name>A0A941CSX6_9CLOT</name>
<comment type="caution">
    <text evidence="1">The sequence shown here is derived from an EMBL/GenBank/DDBJ whole genome shotgun (WGS) entry which is preliminary data.</text>
</comment>
<reference evidence="1" key="1">
    <citation type="submission" date="2021-04" db="EMBL/GenBank/DDBJ databases">
        <title>Proteiniclasticum sedimins sp. nov., an obligate anaerobic bacterium isolated from anaerobic sludge.</title>
        <authorList>
            <person name="Liu J."/>
        </authorList>
    </citation>
    <scope>NUCLEOTIDE SEQUENCE</scope>
    <source>
        <strain evidence="1">BAD-10</strain>
    </source>
</reference>
<dbReference type="EMBL" id="JAGSCS010000014">
    <property type="protein sequence ID" value="MBR0576786.1"/>
    <property type="molecule type" value="Genomic_DNA"/>
</dbReference>
<sequence length="110" mass="12728">MIYFYTQDRLQIVGATHIKMVPLDGAHRGEANILAKLDRDSVLLGTYSMEKARLILDEIYRNVDLIDYTMPEEHGCEDEEEIIIPPRSLAEMIKDASETISRVFWREEGQ</sequence>